<evidence type="ECO:0000313" key="4">
    <source>
        <dbReference type="EMBL" id="KAK9187366.1"/>
    </source>
</evidence>
<sequence length="937" mass="108495">MDPTYDNWVFHGEAPNTSRQDKDVKMTDTYEMYNDTYLQNYGVMDNPNDYIDDTTPRLEENEFTEKVKAAETSLYLGCSKYTKMSATVALYKHKIAHGLSDNGFNELLQIICDRLPEDNVLPGSLHLVKKLLKDFDSGYKKIHACVNDCCLFTKEKENLDTCPKCNTSRWQANSRTKKIRTGVPAKVLRYFPIIPRLRKMFMSCEKVEQLKWHSINKSSDGKMRHHVDSVAWDNINKKWFDFAFDPRNIRFGLAADGFNPFSNLSSVYSCWPIFLVIYNLPPWVCMSEENIMLTLLIPGPKQPGNDIDVFLEPLIDDLIELWNNGVPAYDSLNKSTFKLKAILMWTINDFSAYGNLAGCTTKGELACPRCGPNVCSKWLVNSKKMVYRGHRRFLHPRHEWRIEKKNWFDGKEETRRPPKPLTGEDIELDLRHNLDVMHIEKNVCDSIIGTLLNIKGKTKDGIESRRDLVTMGIRQDLQPNLKENKLTLPAASFTLSKEEKIIFCKRLFELKQLLPVVLRNLLPSGPRTTIFRICAFFNQLCQRVIDRNALEKLESDMYETVCMLEMYYLSAFFDIMIHLTIHLGREARLCGPVHYRWMFPFERCMKTLKGYIRNRARHEGCIAECCLAEECVRFCSGYMQKAKNIGALPMRNEESSDEIIIGGRPILKGRPLKISEAMLKIAHRYVLLNTIEAEPFREMHMEELQRSFRRRRCDIQELHKIHTETFSQWLVEKIQESMVNVSDTLKSLAKGPRIHAMSFVGFIVNGQRFHTREVERSTQDSGVFIEAETVCRSSAKDNAAVVGNVSYYGVIKDIILLDYRTFQMPIFHYDWANTINGVKQDDGFTLVNLHQGQNQWQIDPFILASQAKQVFYSRESDTSNWYVVLKATPRGYHDLNMYDENVNSTNMPIDASRLEPNDVDGNDPHVRKDSEEIEIEI</sequence>
<dbReference type="PANTHER" id="PTHR48258">
    <property type="entry name" value="DUF4218 DOMAIN-CONTAINING PROTEIN-RELATED"/>
    <property type="match status" value="1"/>
</dbReference>
<evidence type="ECO:0000259" key="3">
    <source>
        <dbReference type="Pfam" id="PF13960"/>
    </source>
</evidence>
<evidence type="ECO:0000256" key="1">
    <source>
        <dbReference type="SAM" id="MobiDB-lite"/>
    </source>
</evidence>
<organism evidence="4 5">
    <name type="scientific">Citrus x changshan-huyou</name>
    <dbReference type="NCBI Taxonomy" id="2935761"/>
    <lineage>
        <taxon>Eukaryota</taxon>
        <taxon>Viridiplantae</taxon>
        <taxon>Streptophyta</taxon>
        <taxon>Embryophyta</taxon>
        <taxon>Tracheophyta</taxon>
        <taxon>Spermatophyta</taxon>
        <taxon>Magnoliopsida</taxon>
        <taxon>eudicotyledons</taxon>
        <taxon>Gunneridae</taxon>
        <taxon>Pentapetalae</taxon>
        <taxon>rosids</taxon>
        <taxon>malvids</taxon>
        <taxon>Sapindales</taxon>
        <taxon>Rutaceae</taxon>
        <taxon>Aurantioideae</taxon>
        <taxon>Citrus</taxon>
    </lineage>
</organism>
<name>A0AAP0LUZ9_9ROSI</name>
<gene>
    <name evidence="4" type="ORF">WN944_018760</name>
</gene>
<evidence type="ECO:0000259" key="2">
    <source>
        <dbReference type="Pfam" id="PF13952"/>
    </source>
</evidence>
<dbReference type="InterPro" id="IPR025452">
    <property type="entry name" value="DUF4218"/>
</dbReference>
<dbReference type="EMBL" id="JBCGBO010000007">
    <property type="protein sequence ID" value="KAK9187366.1"/>
    <property type="molecule type" value="Genomic_DNA"/>
</dbReference>
<dbReference type="PANTHER" id="PTHR48258:SF3">
    <property type="entry name" value="FK506-BINDING PROTEIN 4-LIKE ISOFORM X1"/>
    <property type="match status" value="1"/>
</dbReference>
<feature type="compositionally biased region" description="Basic and acidic residues" evidence="1">
    <location>
        <begin position="918"/>
        <end position="930"/>
    </location>
</feature>
<dbReference type="AlphaFoldDB" id="A0AAP0LUZ9"/>
<dbReference type="InterPro" id="IPR004242">
    <property type="entry name" value="Transposase_21"/>
</dbReference>
<protein>
    <recommendedName>
        <fullName evidence="6">Transposase</fullName>
    </recommendedName>
</protein>
<evidence type="ECO:0008006" key="6">
    <source>
        <dbReference type="Google" id="ProtNLM"/>
    </source>
</evidence>
<dbReference type="Pfam" id="PF02992">
    <property type="entry name" value="Transposase_21"/>
    <property type="match status" value="1"/>
</dbReference>
<dbReference type="InterPro" id="IPR025312">
    <property type="entry name" value="DUF4216"/>
</dbReference>
<reference evidence="4 5" key="1">
    <citation type="submission" date="2024-05" db="EMBL/GenBank/DDBJ databases">
        <title>Haplotype-resolved chromosome-level genome assembly of Huyou (Citrus changshanensis).</title>
        <authorList>
            <person name="Miao C."/>
            <person name="Chen W."/>
            <person name="Wu Y."/>
            <person name="Wang L."/>
            <person name="Zhao S."/>
            <person name="Grierson D."/>
            <person name="Xu C."/>
            <person name="Chen K."/>
        </authorList>
    </citation>
    <scope>NUCLEOTIDE SEQUENCE [LARGE SCALE GENOMIC DNA]</scope>
    <source>
        <strain evidence="4">01-14</strain>
        <tissue evidence="4">Leaf</tissue>
    </source>
</reference>
<evidence type="ECO:0000313" key="5">
    <source>
        <dbReference type="Proteomes" id="UP001428341"/>
    </source>
</evidence>
<accession>A0AAP0LUZ9</accession>
<feature type="domain" description="DUF4216" evidence="2">
    <location>
        <begin position="817"/>
        <end position="884"/>
    </location>
</feature>
<dbReference type="Pfam" id="PF13960">
    <property type="entry name" value="DUF4218"/>
    <property type="match status" value="1"/>
</dbReference>
<feature type="region of interest" description="Disordered" evidence="1">
    <location>
        <begin position="1"/>
        <end position="21"/>
    </location>
</feature>
<feature type="region of interest" description="Disordered" evidence="1">
    <location>
        <begin position="918"/>
        <end position="937"/>
    </location>
</feature>
<keyword evidence="5" id="KW-1185">Reference proteome</keyword>
<dbReference type="Pfam" id="PF13952">
    <property type="entry name" value="DUF4216"/>
    <property type="match status" value="1"/>
</dbReference>
<proteinExistence type="predicted"/>
<comment type="caution">
    <text evidence="4">The sequence shown here is derived from an EMBL/GenBank/DDBJ whole genome shotgun (WGS) entry which is preliminary data.</text>
</comment>
<feature type="domain" description="DUF4218" evidence="3">
    <location>
        <begin position="540"/>
        <end position="651"/>
    </location>
</feature>
<dbReference type="Proteomes" id="UP001428341">
    <property type="component" value="Unassembled WGS sequence"/>
</dbReference>